<accession>A0A1L0ARV6</accession>
<gene>
    <name evidence="1" type="ORF">NVI5450_4886</name>
</gene>
<name>A0A1L0ARV6_9GAMM</name>
<dbReference type="EMBL" id="FPLD01000168">
    <property type="protein sequence ID" value="SGZ20498.1"/>
    <property type="molecule type" value="Genomic_DNA"/>
</dbReference>
<dbReference type="SUPFAM" id="SSF52540">
    <property type="entry name" value="P-loop containing nucleoside triphosphate hydrolases"/>
    <property type="match status" value="1"/>
</dbReference>
<evidence type="ECO:0000313" key="2">
    <source>
        <dbReference type="Proteomes" id="UP000183794"/>
    </source>
</evidence>
<dbReference type="NCBIfam" id="NF047389">
    <property type="entry name" value="ATPase_Sll1717"/>
    <property type="match status" value="1"/>
</dbReference>
<dbReference type="InterPro" id="IPR027417">
    <property type="entry name" value="P-loop_NTPase"/>
</dbReference>
<reference evidence="1 2" key="1">
    <citation type="submission" date="2016-11" db="EMBL/GenBank/DDBJ databases">
        <authorList>
            <person name="Jaros S."/>
            <person name="Januszkiewicz K."/>
            <person name="Wedrychowicz H."/>
        </authorList>
    </citation>
    <scope>NUCLEOTIDE SEQUENCE [LARGE SCALE GENOMIC DNA]</scope>
    <source>
        <strain evidence="1">NVI 5450</strain>
    </source>
</reference>
<protein>
    <submittedName>
        <fullName evidence="1">ATPase</fullName>
    </submittedName>
</protein>
<dbReference type="OrthoDB" id="9179688at2"/>
<evidence type="ECO:0000313" key="1">
    <source>
        <dbReference type="EMBL" id="SGZ20498.1"/>
    </source>
</evidence>
<organism evidence="1 2">
    <name type="scientific">Moritella viscosa</name>
    <dbReference type="NCBI Taxonomy" id="80854"/>
    <lineage>
        <taxon>Bacteria</taxon>
        <taxon>Pseudomonadati</taxon>
        <taxon>Pseudomonadota</taxon>
        <taxon>Gammaproteobacteria</taxon>
        <taxon>Alteromonadales</taxon>
        <taxon>Moritellaceae</taxon>
        <taxon>Moritella</taxon>
    </lineage>
</organism>
<sequence length="519" mass="60408">MSSYKFRKNAEIGKLEAETDSFLSSCFYESDVFKGLINFDSSEKNPDFTRRIIVGRTGSGKTALLKQILGSNSVKVHDTIEAENTVFEHINNNVFISDLMDKGVDLRVFYKSLWLHVLLVKVINLLYRSSYNSFFEYIKNLYGKDKTLYKPELANEYLESYKDNFFNENIVSEISNKMQDELSGKFGSGLFNTTGKVSEEHLKKIQSATSSYVSKELLRKQKELIKIIKAEFSNEKQIRVIISIDDLDKSWLSSSSIRYDFINALLEAFKELLDLNSVKILISIRTDIIMGIYNNTLRQDEKDQSLIYAISWNKKEIRQILDDRINHLIKNQYQSSRSVTFSDVFDFKVASVKADEFIINRTMLRPKDAINFVNLCLSECDGQVELNEDIVLTAEEKFYSVRKQALIKEWLSIFIHIKDYLDSLSFISDKSFKIAELAENDKNNVLEYLLSRPHSKDNDEEHNNRLLEFEELVKVWFIVGIIGIKKSDTLIIYSSFEKPELDITDLKRQFEIHPLFFRH</sequence>
<proteinExistence type="predicted"/>
<dbReference type="AlphaFoldDB" id="A0A1L0ARV6"/>
<dbReference type="RefSeq" id="WP_075518674.1">
    <property type="nucleotide sequence ID" value="NZ_FPLD01000168.1"/>
</dbReference>
<dbReference type="Proteomes" id="UP000183794">
    <property type="component" value="Unassembled WGS sequence"/>
</dbReference>
<dbReference type="InterPro" id="IPR059206">
    <property type="entry name" value="Sll1717-like"/>
</dbReference>